<comment type="caution">
    <text evidence="1">The sequence shown here is derived from an EMBL/GenBank/DDBJ whole genome shotgun (WGS) entry which is preliminary data.</text>
</comment>
<proteinExistence type="predicted"/>
<dbReference type="KEGG" id="phet:94288824"/>
<dbReference type="Proteomes" id="UP000674318">
    <property type="component" value="Chromosome 32"/>
</dbReference>
<dbReference type="GeneID" id="94288824"/>
<protein>
    <submittedName>
        <fullName evidence="1">Uncharacterized protein</fullName>
    </submittedName>
</protein>
<dbReference type="RefSeq" id="XP_067754904.1">
    <property type="nucleotide sequence ID" value="XM_067898747.1"/>
</dbReference>
<dbReference type="AlphaFoldDB" id="A0A836IFG1"/>
<sequence length="574" mass="62341">MPTRCRVLLGVQRPPARSYALDLEYVKFNGSSYVRSLALVPFARVGMASRPLSHTSKIVTCAGCPDSSRVQWPSHRLTDLGSTPTVLELNPREVMRLAEPLPCGHLLLPKIQEAFVQGISLKELLAPFEAETRSAINSLSFLRLALRKRGGNGTRSATGDPACTSLRVREPSADDVDTDADLEIEANAFPGMEGEGAVWIPVAYSSAEAEKLAVRELHIQLGIARFFKGLDPFGIPNIHRFDRQALELLYAAPVDSRDFVEASKHICGLRAYSKGRQGYKPLASLSRHHPRLLQALLHRSFESADTWYKWLADCAACVEEDLIRVRNAHRDGTHVNAWRSPVNSTGGVEMSADRIEASSALLTTHSFLHFNESSTMEDLATQLQLLWRRLEETSQGCHNNGNQDAPPCSRAKVYVYGSSDAPVLHRTMRLAFTGTSPMCHTPERGHRADSRYTGPNRLPAAAAKANATKLTSSHPTSLSLNGPLLSPIEAVVVDATRHPLFTAAGFAASPKQPPSLMAAVEKAAGSDATAAALFSAPQWHDPLWDAQALACVCASAGITRTTEEKQGIGSVNHG</sequence>
<evidence type="ECO:0000313" key="1">
    <source>
        <dbReference type="EMBL" id="KAG5496421.1"/>
    </source>
</evidence>
<name>A0A836IFG1_9TRYP</name>
<organism evidence="1 2">
    <name type="scientific">Porcisia hertigi</name>
    <dbReference type="NCBI Taxonomy" id="2761500"/>
    <lineage>
        <taxon>Eukaryota</taxon>
        <taxon>Discoba</taxon>
        <taxon>Euglenozoa</taxon>
        <taxon>Kinetoplastea</taxon>
        <taxon>Metakinetoplastina</taxon>
        <taxon>Trypanosomatida</taxon>
        <taxon>Trypanosomatidae</taxon>
        <taxon>Leishmaniinae</taxon>
        <taxon>Porcisia</taxon>
    </lineage>
</organism>
<reference evidence="1 2" key="1">
    <citation type="submission" date="2021-02" db="EMBL/GenBank/DDBJ databases">
        <title>Porcisia hertigi Genome sequencing and assembly.</title>
        <authorList>
            <person name="Almutairi H."/>
            <person name="Gatherer D."/>
        </authorList>
    </citation>
    <scope>NUCLEOTIDE SEQUENCE [LARGE SCALE GENOMIC DNA]</scope>
    <source>
        <strain evidence="1 2">C119</strain>
    </source>
</reference>
<dbReference type="EMBL" id="JAFJZO010000032">
    <property type="protein sequence ID" value="KAG5496421.1"/>
    <property type="molecule type" value="Genomic_DNA"/>
</dbReference>
<gene>
    <name evidence="1" type="ORF">JKF63_02723</name>
</gene>
<accession>A0A836IFG1</accession>
<evidence type="ECO:0000313" key="2">
    <source>
        <dbReference type="Proteomes" id="UP000674318"/>
    </source>
</evidence>
<dbReference type="OrthoDB" id="273298at2759"/>
<keyword evidence="2" id="KW-1185">Reference proteome</keyword>